<dbReference type="Proteomes" id="UP000198517">
    <property type="component" value="Unassembled WGS sequence"/>
</dbReference>
<accession>A0A1G6YJA6</accession>
<dbReference type="RefSeq" id="WP_092735624.1">
    <property type="nucleotide sequence ID" value="NZ_FNAS01000001.1"/>
</dbReference>
<dbReference type="OrthoDB" id="5318543at2"/>
<keyword evidence="1" id="KW-0328">Glycosyltransferase</keyword>
<dbReference type="Gene3D" id="3.90.1480.10">
    <property type="entry name" value="Alpha-2,3-sialyltransferase"/>
    <property type="match status" value="1"/>
</dbReference>
<keyword evidence="2" id="KW-1185">Reference proteome</keyword>
<dbReference type="GO" id="GO:0016757">
    <property type="term" value="F:glycosyltransferase activity"/>
    <property type="evidence" value="ECO:0007669"/>
    <property type="project" value="UniProtKB-KW"/>
</dbReference>
<reference evidence="1 2" key="1">
    <citation type="submission" date="2016-10" db="EMBL/GenBank/DDBJ databases">
        <authorList>
            <person name="de Groot N.N."/>
        </authorList>
    </citation>
    <scope>NUCLEOTIDE SEQUENCE [LARGE SCALE GENOMIC DNA]</scope>
    <source>
        <strain evidence="1 2">DSM 24015</strain>
    </source>
</reference>
<dbReference type="Pfam" id="PF06002">
    <property type="entry name" value="CST-I"/>
    <property type="match status" value="1"/>
</dbReference>
<organism evidence="1 2">
    <name type="scientific">Riemerella columbipharyngis</name>
    <dbReference type="NCBI Taxonomy" id="1071918"/>
    <lineage>
        <taxon>Bacteria</taxon>
        <taxon>Pseudomonadati</taxon>
        <taxon>Bacteroidota</taxon>
        <taxon>Flavobacteriia</taxon>
        <taxon>Flavobacteriales</taxon>
        <taxon>Weeksellaceae</taxon>
        <taxon>Riemerella</taxon>
    </lineage>
</organism>
<evidence type="ECO:0000313" key="1">
    <source>
        <dbReference type="EMBL" id="SDD90430.1"/>
    </source>
</evidence>
<dbReference type="EMBL" id="FNAS01000001">
    <property type="protein sequence ID" value="SDD90430.1"/>
    <property type="molecule type" value="Genomic_DNA"/>
</dbReference>
<proteinExistence type="predicted"/>
<protein>
    <submittedName>
        <fullName evidence="1">Alpha-2,3 sialyltransferase</fullName>
    </submittedName>
</protein>
<dbReference type="InterPro" id="IPR036715">
    <property type="entry name" value="A-2_3-sialylTrfase_sf"/>
</dbReference>
<dbReference type="InterPro" id="IPR009251">
    <property type="entry name" value="A-2_3-sialyltransferase"/>
</dbReference>
<dbReference type="AlphaFoldDB" id="A0A1G6YJA6"/>
<gene>
    <name evidence="1" type="ORF">SAMN05421544_101182</name>
</gene>
<evidence type="ECO:0000313" key="2">
    <source>
        <dbReference type="Proteomes" id="UP000198517"/>
    </source>
</evidence>
<keyword evidence="1" id="KW-0808">Transferase</keyword>
<sequence>MKDKIEKIAVVAGNGPSLSNIDYSLLPELDQLDIFRCNQFYFEEKYFLGKDVKYAFYNPSLFFEQYYTSKQLISNNEYDIENIVCSTLGFCDTDRYSKENFDKIFVDCIYGYDIFKNLKDFNSFFRYNEIYNDRRITSGIYMCAIAIALGYKKIYIAGIDFYIGDKDYAFNSKSSNLLKKKPEFSQELSKSYLHSINYDIEALLFLQKKYDIKFYSVCPNSPINQYIPLATRLHLGFPILPKPENFINDLFIPSPVAYGKIDILNRVSKEAPPKPNPSFLQKAKNYIKRLLKSFLTTNK</sequence>
<dbReference type="SUPFAM" id="SSF102414">
    <property type="entry name" value="Alpha-2,3/8-sialyltransferase CstII"/>
    <property type="match status" value="1"/>
</dbReference>
<name>A0A1G6YJA6_9FLAO</name>